<feature type="region of interest" description="Disordered" evidence="1">
    <location>
        <begin position="35"/>
        <end position="107"/>
    </location>
</feature>
<organism evidence="4 5">
    <name type="scientific">Methylotenera oryzisoli</name>
    <dbReference type="NCBI Taxonomy" id="2080758"/>
    <lineage>
        <taxon>Bacteria</taxon>
        <taxon>Pseudomonadati</taxon>
        <taxon>Pseudomonadota</taxon>
        <taxon>Betaproteobacteria</taxon>
        <taxon>Nitrosomonadales</taxon>
        <taxon>Methylophilaceae</taxon>
        <taxon>Methylotenera</taxon>
    </lineage>
</organism>
<evidence type="ECO:0000313" key="5">
    <source>
        <dbReference type="Proteomes" id="UP000297706"/>
    </source>
</evidence>
<keyword evidence="2" id="KW-0732">Signal</keyword>
<name>A0A4Y9VRJ1_9PROT</name>
<feature type="signal peptide" evidence="2">
    <location>
        <begin position="1"/>
        <end position="19"/>
    </location>
</feature>
<proteinExistence type="predicted"/>
<sequence length="169" mass="18396">MLARLLLLCLALLPLMASAEIYKWKDKDGVTRYSDVPPPSNIKQESIHGKSVVKPTGQAPLAPVAGDITTATNKNKTPEKTKESGAAQDEAAKKRAHDAEVQKATDQQKQAELKVKQENCMAAKKNLVIYTTGGRISKINDAGEREYLGEEDLARGKADSQKDVDAYCN</sequence>
<dbReference type="InterPro" id="IPR025392">
    <property type="entry name" value="DUF4124"/>
</dbReference>
<dbReference type="Pfam" id="PF13511">
    <property type="entry name" value="DUF4124"/>
    <property type="match status" value="1"/>
</dbReference>
<accession>A0A4Y9VRJ1</accession>
<dbReference type="RefSeq" id="WP_135277371.1">
    <property type="nucleotide sequence ID" value="NZ_PQVH01000008.1"/>
</dbReference>
<comment type="caution">
    <text evidence="4">The sequence shown here is derived from an EMBL/GenBank/DDBJ whole genome shotgun (WGS) entry which is preliminary data.</text>
</comment>
<evidence type="ECO:0000259" key="3">
    <source>
        <dbReference type="Pfam" id="PF13511"/>
    </source>
</evidence>
<evidence type="ECO:0000256" key="2">
    <source>
        <dbReference type="SAM" id="SignalP"/>
    </source>
</evidence>
<protein>
    <submittedName>
        <fullName evidence="4">DUF4124 domain-containing protein</fullName>
    </submittedName>
</protein>
<dbReference type="OrthoDB" id="9181029at2"/>
<feature type="compositionally biased region" description="Basic and acidic residues" evidence="1">
    <location>
        <begin position="90"/>
        <end position="103"/>
    </location>
</feature>
<gene>
    <name evidence="4" type="ORF">C3Y98_06485</name>
</gene>
<dbReference type="EMBL" id="PQVH01000008">
    <property type="protein sequence ID" value="TFW71727.1"/>
    <property type="molecule type" value="Genomic_DNA"/>
</dbReference>
<reference evidence="4 5" key="1">
    <citation type="submission" date="2018-02" db="EMBL/GenBank/DDBJ databases">
        <title>A novel lanthanide dependent methylotroph, Methylotenera sp. La3113.</title>
        <authorList>
            <person name="Lv H."/>
            <person name="Tani A."/>
        </authorList>
    </citation>
    <scope>NUCLEOTIDE SEQUENCE [LARGE SCALE GENOMIC DNA]</scope>
    <source>
        <strain evidence="4 5">La3113</strain>
    </source>
</reference>
<evidence type="ECO:0000256" key="1">
    <source>
        <dbReference type="SAM" id="MobiDB-lite"/>
    </source>
</evidence>
<evidence type="ECO:0000313" key="4">
    <source>
        <dbReference type="EMBL" id="TFW71727.1"/>
    </source>
</evidence>
<dbReference type="Proteomes" id="UP000297706">
    <property type="component" value="Unassembled WGS sequence"/>
</dbReference>
<keyword evidence="5" id="KW-1185">Reference proteome</keyword>
<feature type="chain" id="PRO_5021322750" evidence="2">
    <location>
        <begin position="20"/>
        <end position="169"/>
    </location>
</feature>
<feature type="domain" description="DUF4124" evidence="3">
    <location>
        <begin position="8"/>
        <end position="48"/>
    </location>
</feature>
<dbReference type="AlphaFoldDB" id="A0A4Y9VRJ1"/>